<dbReference type="NCBIfam" id="TIGR01730">
    <property type="entry name" value="RND_mfp"/>
    <property type="match status" value="1"/>
</dbReference>
<evidence type="ECO:0000259" key="6">
    <source>
        <dbReference type="Pfam" id="PF25975"/>
    </source>
</evidence>
<feature type="domain" description="CusB-like barrel-sandwich hybrid" evidence="4">
    <location>
        <begin position="132"/>
        <end position="246"/>
    </location>
</feature>
<evidence type="ECO:0000256" key="1">
    <source>
        <dbReference type="ARBA" id="ARBA00009477"/>
    </source>
</evidence>
<dbReference type="InterPro" id="IPR045800">
    <property type="entry name" value="HMBD"/>
</dbReference>
<dbReference type="PANTHER" id="PTHR30097:SF15">
    <property type="entry name" value="CATION EFFLUX SYSTEM PROTEIN CUSB"/>
    <property type="match status" value="1"/>
</dbReference>
<feature type="domain" description="CzcB-like C-terminal circularly permuted SH3-like" evidence="6">
    <location>
        <begin position="336"/>
        <end position="394"/>
    </location>
</feature>
<organism evidence="7 8">
    <name type="scientific">Thiogranum longum</name>
    <dbReference type="NCBI Taxonomy" id="1537524"/>
    <lineage>
        <taxon>Bacteria</taxon>
        <taxon>Pseudomonadati</taxon>
        <taxon>Pseudomonadota</taxon>
        <taxon>Gammaproteobacteria</taxon>
        <taxon>Chromatiales</taxon>
        <taxon>Ectothiorhodospiraceae</taxon>
        <taxon>Thiogranum</taxon>
    </lineage>
</organism>
<dbReference type="OrthoDB" id="9806939at2"/>
<dbReference type="Pfam" id="PF25954">
    <property type="entry name" value="Beta-barrel_RND_2"/>
    <property type="match status" value="1"/>
</dbReference>
<accession>A0A4R1HG97</accession>
<reference evidence="7 8" key="1">
    <citation type="submission" date="2019-03" db="EMBL/GenBank/DDBJ databases">
        <title>Genomic Encyclopedia of Type Strains, Phase IV (KMG-IV): sequencing the most valuable type-strain genomes for metagenomic binning, comparative biology and taxonomic classification.</title>
        <authorList>
            <person name="Goeker M."/>
        </authorList>
    </citation>
    <scope>NUCLEOTIDE SEQUENCE [LARGE SCALE GENOMIC DNA]</scope>
    <source>
        <strain evidence="7 8">DSM 19610</strain>
    </source>
</reference>
<comment type="similarity">
    <text evidence="1">Belongs to the membrane fusion protein (MFP) (TC 8.A.1) family.</text>
</comment>
<feature type="domain" description="CusB-like beta-barrel" evidence="5">
    <location>
        <begin position="254"/>
        <end position="327"/>
    </location>
</feature>
<dbReference type="SUPFAM" id="SSF111369">
    <property type="entry name" value="HlyD-like secretion proteins"/>
    <property type="match status" value="1"/>
</dbReference>
<protein>
    <submittedName>
        <fullName evidence="7">Cu(I)/Ag(I) efflux system membrane fusion protein</fullName>
    </submittedName>
</protein>
<dbReference type="InterPro" id="IPR006143">
    <property type="entry name" value="RND_pump_MFP"/>
</dbReference>
<dbReference type="Pfam" id="PF25975">
    <property type="entry name" value="CzcB_C"/>
    <property type="match status" value="1"/>
</dbReference>
<dbReference type="GO" id="GO:0016020">
    <property type="term" value="C:membrane"/>
    <property type="evidence" value="ECO:0007669"/>
    <property type="project" value="InterPro"/>
</dbReference>
<dbReference type="InterPro" id="IPR051909">
    <property type="entry name" value="MFP_Cation_Efflux"/>
</dbReference>
<feature type="domain" description="Heavy metal binding" evidence="3">
    <location>
        <begin position="49"/>
        <end position="74"/>
    </location>
</feature>
<dbReference type="GO" id="GO:0022857">
    <property type="term" value="F:transmembrane transporter activity"/>
    <property type="evidence" value="ECO:0007669"/>
    <property type="project" value="InterPro"/>
</dbReference>
<sequence>MSRKITVLYSLPLLFVAGLLSGWLLFADRNPVVQGKPALDEIGLHDTSHYVCPMHPEIITSEAGSCPVCGMDLVLAENEAAASAGGPPQVWISPVMEHNLGIRTSPVQRGTLQRLIRTTGSISKITPSGGRTIMPRLAGRVEWVLERSTGESVRRGEELAKIFSPERLQAQQDYLAAFRAGDNDAMKQHWETLAKLGFPGNKVRKLEESGEVERNLTLYAPQDGSIMEIPLKEGDPVEADTTVARLGGLIVANVSAEVFERQWTWLKYGQRAVMTIPSLPGEEFEGTVERVNESISYKTRTLTVRLRFLTMNPLLRKSMFASVTIYAQPHEDVLWVPADAVIRTGDGERVIVVRDDGHYQPVEVRAGIVSNGRVEILSGLQGDETVVVSGQFLIDSESSLTASFRRMQEPEASKPEHNESGHTH</sequence>
<proteinExistence type="inferred from homology"/>
<dbReference type="GO" id="GO:0046914">
    <property type="term" value="F:transition metal ion binding"/>
    <property type="evidence" value="ECO:0007669"/>
    <property type="project" value="TreeGrafter"/>
</dbReference>
<dbReference type="GO" id="GO:0015679">
    <property type="term" value="P:plasma membrane copper ion transport"/>
    <property type="evidence" value="ECO:0007669"/>
    <property type="project" value="TreeGrafter"/>
</dbReference>
<dbReference type="PANTHER" id="PTHR30097">
    <property type="entry name" value="CATION EFFLUX SYSTEM PROTEIN CUSB"/>
    <property type="match status" value="1"/>
</dbReference>
<dbReference type="Pfam" id="PF25919">
    <property type="entry name" value="BSH_CusB"/>
    <property type="match status" value="1"/>
</dbReference>
<dbReference type="InterPro" id="IPR058649">
    <property type="entry name" value="CzcB_C"/>
</dbReference>
<dbReference type="AlphaFoldDB" id="A0A4R1HG97"/>
<evidence type="ECO:0000259" key="4">
    <source>
        <dbReference type="Pfam" id="PF25919"/>
    </source>
</evidence>
<dbReference type="Proteomes" id="UP000295707">
    <property type="component" value="Unassembled WGS sequence"/>
</dbReference>
<dbReference type="Gene3D" id="2.40.420.20">
    <property type="match status" value="1"/>
</dbReference>
<dbReference type="Pfam" id="PF19335">
    <property type="entry name" value="HMBD"/>
    <property type="match status" value="1"/>
</dbReference>
<dbReference type="Gene3D" id="2.40.30.170">
    <property type="match status" value="1"/>
</dbReference>
<evidence type="ECO:0000259" key="3">
    <source>
        <dbReference type="Pfam" id="PF19335"/>
    </source>
</evidence>
<dbReference type="InterPro" id="IPR058790">
    <property type="entry name" value="BSH_CusB"/>
</dbReference>
<evidence type="ECO:0000313" key="7">
    <source>
        <dbReference type="EMBL" id="TCK19290.1"/>
    </source>
</evidence>
<keyword evidence="8" id="KW-1185">Reference proteome</keyword>
<evidence type="ECO:0000313" key="8">
    <source>
        <dbReference type="Proteomes" id="UP000295707"/>
    </source>
</evidence>
<comment type="caution">
    <text evidence="7">The sequence shown here is derived from an EMBL/GenBank/DDBJ whole genome shotgun (WGS) entry which is preliminary data.</text>
</comment>
<dbReference type="RefSeq" id="WP_132973828.1">
    <property type="nucleotide sequence ID" value="NZ_SMFX01000001.1"/>
</dbReference>
<dbReference type="GO" id="GO:0030288">
    <property type="term" value="C:outer membrane-bounded periplasmic space"/>
    <property type="evidence" value="ECO:0007669"/>
    <property type="project" value="TreeGrafter"/>
</dbReference>
<name>A0A4R1HG97_9GAMM</name>
<dbReference type="Gene3D" id="2.40.50.100">
    <property type="match status" value="1"/>
</dbReference>
<gene>
    <name evidence="7" type="ORF">DFR30_2600</name>
</gene>
<dbReference type="InterPro" id="IPR058792">
    <property type="entry name" value="Beta-barrel_RND_2"/>
</dbReference>
<evidence type="ECO:0000259" key="5">
    <source>
        <dbReference type="Pfam" id="PF25954"/>
    </source>
</evidence>
<dbReference type="EMBL" id="SMFX01000001">
    <property type="protein sequence ID" value="TCK19290.1"/>
    <property type="molecule type" value="Genomic_DNA"/>
</dbReference>
<keyword evidence="2" id="KW-0813">Transport</keyword>
<evidence type="ECO:0000256" key="2">
    <source>
        <dbReference type="ARBA" id="ARBA00022448"/>
    </source>
</evidence>
<dbReference type="GO" id="GO:0060003">
    <property type="term" value="P:copper ion export"/>
    <property type="evidence" value="ECO:0007669"/>
    <property type="project" value="TreeGrafter"/>
</dbReference>